<protein>
    <submittedName>
        <fullName evidence="1">Uncharacterized protein</fullName>
    </submittedName>
</protein>
<accession>A0A392S1L9</accession>
<evidence type="ECO:0000313" key="1">
    <source>
        <dbReference type="EMBL" id="MCI41775.1"/>
    </source>
</evidence>
<name>A0A392S1L9_9FABA</name>
<sequence>MLLSPTSVYSSKLIKSKQCLNLAL</sequence>
<keyword evidence="2" id="KW-1185">Reference proteome</keyword>
<dbReference type="AlphaFoldDB" id="A0A392S1L9"/>
<evidence type="ECO:0000313" key="2">
    <source>
        <dbReference type="Proteomes" id="UP000265520"/>
    </source>
</evidence>
<dbReference type="EMBL" id="LXQA010296110">
    <property type="protein sequence ID" value="MCI41775.1"/>
    <property type="molecule type" value="Genomic_DNA"/>
</dbReference>
<proteinExistence type="predicted"/>
<organism evidence="1 2">
    <name type="scientific">Trifolium medium</name>
    <dbReference type="NCBI Taxonomy" id="97028"/>
    <lineage>
        <taxon>Eukaryota</taxon>
        <taxon>Viridiplantae</taxon>
        <taxon>Streptophyta</taxon>
        <taxon>Embryophyta</taxon>
        <taxon>Tracheophyta</taxon>
        <taxon>Spermatophyta</taxon>
        <taxon>Magnoliopsida</taxon>
        <taxon>eudicotyledons</taxon>
        <taxon>Gunneridae</taxon>
        <taxon>Pentapetalae</taxon>
        <taxon>rosids</taxon>
        <taxon>fabids</taxon>
        <taxon>Fabales</taxon>
        <taxon>Fabaceae</taxon>
        <taxon>Papilionoideae</taxon>
        <taxon>50 kb inversion clade</taxon>
        <taxon>NPAAA clade</taxon>
        <taxon>Hologalegina</taxon>
        <taxon>IRL clade</taxon>
        <taxon>Trifolieae</taxon>
        <taxon>Trifolium</taxon>
    </lineage>
</organism>
<dbReference type="Proteomes" id="UP000265520">
    <property type="component" value="Unassembled WGS sequence"/>
</dbReference>
<feature type="non-terminal residue" evidence="1">
    <location>
        <position position="24"/>
    </location>
</feature>
<reference evidence="1 2" key="1">
    <citation type="journal article" date="2018" name="Front. Plant Sci.">
        <title>Red Clover (Trifolium pratense) and Zigzag Clover (T. medium) - A Picture of Genomic Similarities and Differences.</title>
        <authorList>
            <person name="Dluhosova J."/>
            <person name="Istvanek J."/>
            <person name="Nedelnik J."/>
            <person name="Repkova J."/>
        </authorList>
    </citation>
    <scope>NUCLEOTIDE SEQUENCE [LARGE SCALE GENOMIC DNA]</scope>
    <source>
        <strain evidence="2">cv. 10/8</strain>
        <tissue evidence="1">Leaf</tissue>
    </source>
</reference>
<comment type="caution">
    <text evidence="1">The sequence shown here is derived from an EMBL/GenBank/DDBJ whole genome shotgun (WGS) entry which is preliminary data.</text>
</comment>